<dbReference type="HOGENOM" id="CLU_083318_1_0_11"/>
<dbReference type="InterPro" id="IPR016601">
    <property type="entry name" value="UCP012637"/>
</dbReference>
<gene>
    <name evidence="3" type="ORF">CIMIT_09465</name>
    <name evidence="4" type="ORF">SAMEA4535761_01956</name>
</gene>
<dbReference type="KEGG" id="cii:CIMIT_09465"/>
<name>A0A076NL65_9CORY</name>
<evidence type="ECO:0000313" key="3">
    <source>
        <dbReference type="EMBL" id="AIJ34098.1"/>
    </source>
</evidence>
<dbReference type="InterPro" id="IPR058323">
    <property type="entry name" value="DUF8010"/>
</dbReference>
<feature type="domain" description="DUF8185" evidence="2">
    <location>
        <begin position="100"/>
        <end position="208"/>
    </location>
</feature>
<evidence type="ECO:0000313" key="5">
    <source>
        <dbReference type="Proteomes" id="UP000028780"/>
    </source>
</evidence>
<accession>A0A076NL65</accession>
<proteinExistence type="predicted"/>
<evidence type="ECO:0000259" key="1">
    <source>
        <dbReference type="Pfam" id="PF26035"/>
    </source>
</evidence>
<evidence type="ECO:0000313" key="4">
    <source>
        <dbReference type="EMBL" id="SNV80097.1"/>
    </source>
</evidence>
<dbReference type="AlphaFoldDB" id="A0A076NL65"/>
<organism evidence="3 5">
    <name type="scientific">Corynebacterium imitans</name>
    <dbReference type="NCBI Taxonomy" id="156978"/>
    <lineage>
        <taxon>Bacteria</taxon>
        <taxon>Bacillati</taxon>
        <taxon>Actinomycetota</taxon>
        <taxon>Actinomycetes</taxon>
        <taxon>Mycobacteriales</taxon>
        <taxon>Corynebacteriaceae</taxon>
        <taxon>Corynebacterium</taxon>
    </lineage>
</organism>
<dbReference type="STRING" id="156978.CIMIT_09465"/>
<reference evidence="4 6" key="2">
    <citation type="submission" date="2017-06" db="EMBL/GenBank/DDBJ databases">
        <authorList>
            <consortium name="Pathogen Informatics"/>
        </authorList>
    </citation>
    <scope>NUCLEOTIDE SEQUENCE [LARGE SCALE GENOMIC DNA]</scope>
    <source>
        <strain evidence="4 6">NCTC13015</strain>
    </source>
</reference>
<sequence length="213" mass="22204">MESLRVTDGAPGLTALVGRATGLDATASARFQVLQPGGGNDPAVDVFVTTPFDCLAARRVAGEASRDGAVVAASDLLAALQAGREEVGTARDANWPGALPPKDGFIARDEVPVSVARQLADKGRELARQFSGPLGPPKSLLESTVLTVDAESDQSVEVPMRMIFTCTALGLIPGFAAPIDVPRHLRIATAGRWVRMDAPFGSVYHSTGLGLFV</sequence>
<dbReference type="InterPro" id="IPR058498">
    <property type="entry name" value="DUF8185"/>
</dbReference>
<dbReference type="OrthoDB" id="5178111at2"/>
<dbReference type="PIRSF" id="PIRSF012637">
    <property type="entry name" value="UCP012637"/>
    <property type="match status" value="1"/>
</dbReference>
<evidence type="ECO:0000313" key="6">
    <source>
        <dbReference type="Proteomes" id="UP000215374"/>
    </source>
</evidence>
<dbReference type="RefSeq" id="WP_038592116.1">
    <property type="nucleotide sequence ID" value="NZ_CP009211.1"/>
</dbReference>
<dbReference type="Pfam" id="PF26035">
    <property type="entry name" value="DUF8010"/>
    <property type="match status" value="1"/>
</dbReference>
<dbReference type="eggNOG" id="ENOG5032Y20">
    <property type="taxonomic scope" value="Bacteria"/>
</dbReference>
<dbReference type="Proteomes" id="UP000028780">
    <property type="component" value="Chromosome"/>
</dbReference>
<dbReference type="Proteomes" id="UP000215374">
    <property type="component" value="Chromosome 1"/>
</dbReference>
<evidence type="ECO:0000259" key="2">
    <source>
        <dbReference type="Pfam" id="PF26572"/>
    </source>
</evidence>
<keyword evidence="5" id="KW-1185">Reference proteome</keyword>
<dbReference type="Pfam" id="PF26572">
    <property type="entry name" value="DUF8185"/>
    <property type="match status" value="1"/>
</dbReference>
<dbReference type="EMBL" id="CP009211">
    <property type="protein sequence ID" value="AIJ34098.1"/>
    <property type="molecule type" value="Genomic_DNA"/>
</dbReference>
<protein>
    <submittedName>
        <fullName evidence="3">Uncharacterized protein</fullName>
    </submittedName>
</protein>
<reference evidence="3 5" key="1">
    <citation type="submission" date="2014-08" db="EMBL/GenBank/DDBJ databases">
        <title>Complete genome sequence of Corynebacterium imitans DSM 44264, isolated from a five-month-old boy with suspected pharyngeal diphtheria.</title>
        <authorList>
            <person name="Mollmann S."/>
            <person name="Albersmeier A."/>
            <person name="Ruckert C."/>
            <person name="Tauch A."/>
        </authorList>
    </citation>
    <scope>NUCLEOTIDE SEQUENCE [LARGE SCALE GENOMIC DNA]</scope>
    <source>
        <strain evidence="3 5">DSM 44264</strain>
    </source>
</reference>
<dbReference type="EMBL" id="LT906467">
    <property type="protein sequence ID" value="SNV80097.1"/>
    <property type="molecule type" value="Genomic_DNA"/>
</dbReference>
<feature type="domain" description="DUF8010" evidence="1">
    <location>
        <begin position="4"/>
        <end position="96"/>
    </location>
</feature>